<evidence type="ECO:0000256" key="1">
    <source>
        <dbReference type="SAM" id="MobiDB-lite"/>
    </source>
</evidence>
<feature type="compositionally biased region" description="Basic and acidic residues" evidence="1">
    <location>
        <begin position="1048"/>
        <end position="1066"/>
    </location>
</feature>
<feature type="compositionally biased region" description="Polar residues" evidence="1">
    <location>
        <begin position="685"/>
        <end position="704"/>
    </location>
</feature>
<dbReference type="OrthoDB" id="5324656at2"/>
<feature type="compositionally biased region" description="Acidic residues" evidence="1">
    <location>
        <begin position="395"/>
        <end position="405"/>
    </location>
</feature>
<feature type="compositionally biased region" description="Low complexity" evidence="1">
    <location>
        <begin position="486"/>
        <end position="497"/>
    </location>
</feature>
<feature type="compositionally biased region" description="Basic and acidic residues" evidence="1">
    <location>
        <begin position="371"/>
        <end position="394"/>
    </location>
</feature>
<dbReference type="EMBL" id="JRMP02000021">
    <property type="protein sequence ID" value="TLD92341.1"/>
    <property type="molecule type" value="Genomic_DNA"/>
</dbReference>
<feature type="compositionally biased region" description="Basic and acidic residues" evidence="1">
    <location>
        <begin position="341"/>
        <end position="363"/>
    </location>
</feature>
<feature type="region of interest" description="Disordered" evidence="1">
    <location>
        <begin position="685"/>
        <end position="736"/>
    </location>
</feature>
<protein>
    <recommendedName>
        <fullName evidence="6">Poly E-rich protein</fullName>
    </recommendedName>
</protein>
<comment type="caution">
    <text evidence="3">The sequence shown here is derived from an EMBL/GenBank/DDBJ whole genome shotgun (WGS) entry which is preliminary data.</text>
</comment>
<keyword evidence="4" id="KW-1185">Reference proteome</keyword>
<feature type="compositionally biased region" description="Basic and acidic residues" evidence="1">
    <location>
        <begin position="418"/>
        <end position="450"/>
    </location>
</feature>
<feature type="compositionally biased region" description="Polar residues" evidence="1">
    <location>
        <begin position="869"/>
        <end position="883"/>
    </location>
</feature>
<feature type="compositionally biased region" description="Basic and acidic residues" evidence="1">
    <location>
        <begin position="509"/>
        <end position="518"/>
    </location>
</feature>
<feature type="compositionally biased region" description="Polar residues" evidence="1">
    <location>
        <begin position="1251"/>
        <end position="1263"/>
    </location>
</feature>
<reference evidence="2 5" key="4">
    <citation type="submission" date="2019-12" db="EMBL/GenBank/DDBJ databases">
        <title>Multi-Generational Helicobacter saguini Isolates.</title>
        <authorList>
            <person name="Mannion A."/>
            <person name="Shen Z."/>
            <person name="Fox J.G."/>
        </authorList>
    </citation>
    <scope>NUCLEOTIDE SEQUENCE [LARGE SCALE GENOMIC DNA]</scope>
    <source>
        <strain evidence="2">16-048</strain>
        <strain evidence="5">16-048 (F4)</strain>
    </source>
</reference>
<feature type="compositionally biased region" description="Basic and acidic residues" evidence="1">
    <location>
        <begin position="311"/>
        <end position="330"/>
    </location>
</feature>
<reference evidence="3 4" key="2">
    <citation type="journal article" date="2016" name="Infect. Immun.">
        <title>Helicobacter saguini, a Novel Helicobacter Isolated from Cotton-Top Tamarins with Ulcerative Colitis, Has Proinflammatory Properties and Induces Typhlocolitis and Dysplasia in Gnotobiotic IL-10-/- Mice.</title>
        <authorList>
            <person name="Shen Z."/>
            <person name="Mannion A."/>
            <person name="Whary M.T."/>
            <person name="Muthupalani S."/>
            <person name="Sheh A."/>
            <person name="Feng Y."/>
            <person name="Gong G."/>
            <person name="Vandamme P."/>
            <person name="Holcombe H.R."/>
            <person name="Paster B.J."/>
            <person name="Fox J.G."/>
        </authorList>
    </citation>
    <scope>NUCLEOTIDE SEQUENCE [LARGE SCALE GENOMIC DNA]</scope>
    <source>
        <strain evidence="3 4">MIT 97-6194</strain>
    </source>
</reference>
<feature type="compositionally biased region" description="Basic and acidic residues" evidence="1">
    <location>
        <begin position="1280"/>
        <end position="1297"/>
    </location>
</feature>
<evidence type="ECO:0000313" key="4">
    <source>
        <dbReference type="Proteomes" id="UP000029714"/>
    </source>
</evidence>
<gene>
    <name evidence="2" type="ORF">DCO61_10840</name>
    <name evidence="3" type="ORF">LS64_010480</name>
</gene>
<evidence type="ECO:0000313" key="2">
    <source>
        <dbReference type="EMBL" id="MWV70476.1"/>
    </source>
</evidence>
<feature type="compositionally biased region" description="Basic and acidic residues" evidence="1">
    <location>
        <begin position="1132"/>
        <end position="1157"/>
    </location>
</feature>
<evidence type="ECO:0000313" key="3">
    <source>
        <dbReference type="EMBL" id="TLD92341.1"/>
    </source>
</evidence>
<feature type="compositionally biased region" description="Basic and acidic residues" evidence="1">
    <location>
        <begin position="251"/>
        <end position="286"/>
    </location>
</feature>
<feature type="compositionally biased region" description="Polar residues" evidence="1">
    <location>
        <begin position="451"/>
        <end position="460"/>
    </location>
</feature>
<accession>A0A347VPP3</accession>
<feature type="compositionally biased region" description="Basic and acidic residues" evidence="1">
    <location>
        <begin position="212"/>
        <end position="225"/>
    </location>
</feature>
<feature type="region of interest" description="Disordered" evidence="1">
    <location>
        <begin position="509"/>
        <end position="531"/>
    </location>
</feature>
<dbReference type="Proteomes" id="UP000029714">
    <property type="component" value="Unassembled WGS sequence"/>
</dbReference>
<name>A0A347VPP3_9HELI</name>
<evidence type="ECO:0008006" key="6">
    <source>
        <dbReference type="Google" id="ProtNLM"/>
    </source>
</evidence>
<dbReference type="EMBL" id="QBIU01000002">
    <property type="protein sequence ID" value="MWV70476.1"/>
    <property type="molecule type" value="Genomic_DNA"/>
</dbReference>
<reference evidence="3" key="3">
    <citation type="submission" date="2018-04" db="EMBL/GenBank/DDBJ databases">
        <authorList>
            <person name="Sheh A."/>
            <person name="Shen Z."/>
            <person name="Mannion A.J."/>
            <person name="Fox J.G."/>
        </authorList>
    </citation>
    <scope>NUCLEOTIDE SEQUENCE</scope>
    <source>
        <strain evidence="3">MIT 97-6194</strain>
    </source>
</reference>
<feature type="compositionally biased region" description="Acidic residues" evidence="1">
    <location>
        <begin position="331"/>
        <end position="340"/>
    </location>
</feature>
<reference evidence="3 4" key="1">
    <citation type="journal article" date="2014" name="Genome Announc.">
        <title>Draft genome sequences of eight enterohepatic helicobacter species isolated from both laboratory and wild rodents.</title>
        <authorList>
            <person name="Sheh A."/>
            <person name="Shen Z."/>
            <person name="Fox J.G."/>
        </authorList>
    </citation>
    <scope>NUCLEOTIDE SEQUENCE [LARGE SCALE GENOMIC DNA]</scope>
    <source>
        <strain evidence="3 4">MIT 97-6194</strain>
    </source>
</reference>
<feature type="compositionally biased region" description="Basic and acidic residues" evidence="1">
    <location>
        <begin position="1017"/>
        <end position="1033"/>
    </location>
</feature>
<feature type="region of interest" description="Disordered" evidence="1">
    <location>
        <begin position="925"/>
        <end position="949"/>
    </location>
</feature>
<feature type="compositionally biased region" description="Basic and acidic residues" evidence="1">
    <location>
        <begin position="1168"/>
        <end position="1196"/>
    </location>
</feature>
<proteinExistence type="predicted"/>
<feature type="compositionally biased region" description="Polar residues" evidence="1">
    <location>
        <begin position="712"/>
        <end position="736"/>
    </location>
</feature>
<feature type="region of interest" description="Disordered" evidence="1">
    <location>
        <begin position="869"/>
        <end position="890"/>
    </location>
</feature>
<feature type="compositionally biased region" description="Polar residues" evidence="1">
    <location>
        <begin position="601"/>
        <end position="620"/>
    </location>
</feature>
<dbReference type="RefSeq" id="WP_118949361.1">
    <property type="nucleotide sequence ID" value="NZ_JRMP02000021.1"/>
</dbReference>
<feature type="region of interest" description="Disordered" evidence="1">
    <location>
        <begin position="601"/>
        <end position="643"/>
    </location>
</feature>
<feature type="region of interest" description="Disordered" evidence="1">
    <location>
        <begin position="968"/>
        <end position="1092"/>
    </location>
</feature>
<sequence>MQKLKVLLLNQNPVIKKLVTIASGKLNLDVENVARIPADFKPKDYACIIVDDENVGKNLEKLTTLQDKIKVCLLFGRKTQVKHHEFNIAIQKPFLPTDILEILNQCIPSEEELAKRAEKEGKNIESADKTKEIDMDLKSAEVNMPDILGKDAKPDIHINKEALESEAKETKDLDDFDFDPDSLDLGALEKASSGSVEDKSHEDSGNMVLTTKDTESKAAAKDSTKDSGGGLDDIGDFDNLDFSGIDGVSSEDSKDSSKETSKGAFDKDLSDLKGDSAKNTESKSDNPLDLSNFDLDSMIDASALKSASTGLKKEELEKEAKEAAQNHNDDDLFLDDEDDELAKLRPKPKDFLKAKEEEEKAKADSNAIDTETTKDSKADVGESKKDSTESKSPLDELDSLGDFDNLDLSGIDGISSETDSKDSKDVAKDSKEDSKEQKKTIAKDSTESKGDATTSKSPTKATDGIDLDSMDLSDLGLDSKNDLDNLDLSDLNADLSGDLSKDVATDFLETKTDSKENAEIAPDESSLNADIASDLDLANDLENLDSKISQDSKNIPQERITNESLDDAFADLSAALENAFGNLDENNETHNMDFHDFLAQSDSANSPATDSAISETTQDSIESKSGFLENIEIPSEDSTPQSRITNESLDDAFADLSAALENAFGNLDENNETHNMDFHDFIAQSDSANSPATDSAISETTQDSIESKENIESNAQDSTLSQIESNETDSSLDFLNDSTTNIESNLDFLNDSKADLSLENEPLANALDSDSTLESNMDLESLGLDSNDSTNDIKEDSTFNIENIESNATDSSLDFLNDSSLDLSLENEPLENALDSDSNDIESNMDLESLGLDSNVSQIKEDSTFNTSLDFLNDSNLESPQDSTNKDSKTKHLDDAFDDLTSALDNAFGDDSNLAFLDSTADSIQDSSSDFSSDSTTQNIESSDDLQSLGLDSTNEIKEDSTLSAFSDSTADFFKDTQEPQVIESKKDTSLDFASDSTQELLIDDDVTQKETPANILDKDELNSVSDLLKEVNEMPTEAQLPEPETTQDSKETQENIESKEPKDSIESSQNLESNNEDSKENIESKPPLSPELAALKDVKHIFPSNIEDIGDLNESQVATALGEGNDSFAKLEKALSENDEKALNDAKKEDSKEASHVEPQGETSTQDSKETQEITESKTPQDSKNEPLDDIHTELENMEDSLEQKENMESMADLGDDLNAIFDLESTPDSNEKMQDLESSLQDSTKDLNEPQSHIEPQSETTQDSKDSIDSNKTQEITESNKEDSIESTQNDKELNLENDLDFSLDSTEQNLESNSKDLKDSNDNLLDFLNDSTLALQDDKELNLENDLDFNLDSALESKEATTDSSFNFLNDSTFDLESSDFDLPQDAPQKNDLDFNFDDLDERAAKNLESSMKKSIANDSIFDIGNTQDSLDFNFDSPSPEPSNIEINQNKELENLKSMDAKSFINFIKDTPSDKLDKILNNADISLNIHFGKK</sequence>
<evidence type="ECO:0000313" key="5">
    <source>
        <dbReference type="Proteomes" id="UP000477070"/>
    </source>
</evidence>
<feature type="region of interest" description="Disordered" evidence="1">
    <location>
        <begin position="308"/>
        <end position="497"/>
    </location>
</feature>
<feature type="compositionally biased region" description="Basic and acidic residues" evidence="1">
    <location>
        <begin position="973"/>
        <end position="990"/>
    </location>
</feature>
<feature type="compositionally biased region" description="Low complexity" evidence="1">
    <location>
        <begin position="925"/>
        <end position="935"/>
    </location>
</feature>
<feature type="region of interest" description="Disordered" evidence="1">
    <location>
        <begin position="190"/>
        <end position="293"/>
    </location>
</feature>
<dbReference type="Proteomes" id="UP000477070">
    <property type="component" value="Unassembled WGS sequence"/>
</dbReference>
<feature type="region of interest" description="Disordered" evidence="1">
    <location>
        <begin position="1132"/>
        <end position="1297"/>
    </location>
</feature>
<organism evidence="3 4">
    <name type="scientific">Helicobacter saguini</name>
    <dbReference type="NCBI Taxonomy" id="1548018"/>
    <lineage>
        <taxon>Bacteria</taxon>
        <taxon>Pseudomonadati</taxon>
        <taxon>Campylobacterota</taxon>
        <taxon>Epsilonproteobacteria</taxon>
        <taxon>Campylobacterales</taxon>
        <taxon>Helicobacteraceae</taxon>
        <taxon>Helicobacter</taxon>
    </lineage>
</organism>